<dbReference type="Pfam" id="PF13801">
    <property type="entry name" value="Metal_resist"/>
    <property type="match status" value="1"/>
</dbReference>
<evidence type="ECO:0000313" key="3">
    <source>
        <dbReference type="EMBL" id="TDN56149.1"/>
    </source>
</evidence>
<accession>A0A4R6EF74</accession>
<protein>
    <submittedName>
        <fullName evidence="3">Spy/CpxP family protein refolding chaperone</fullName>
    </submittedName>
</protein>
<keyword evidence="4" id="KW-1185">Reference proteome</keyword>
<feature type="region of interest" description="Disordered" evidence="1">
    <location>
        <begin position="32"/>
        <end position="85"/>
    </location>
</feature>
<comment type="caution">
    <text evidence="3">The sequence shown here is derived from an EMBL/GenBank/DDBJ whole genome shotgun (WGS) entry which is preliminary data.</text>
</comment>
<name>A0A4R6EF74_9RHOO</name>
<keyword evidence="2" id="KW-0732">Signal</keyword>
<dbReference type="AlphaFoldDB" id="A0A4R6EF74"/>
<dbReference type="OrthoDB" id="8928345at2"/>
<dbReference type="Proteomes" id="UP000295129">
    <property type="component" value="Unassembled WGS sequence"/>
</dbReference>
<dbReference type="InterPro" id="IPR012899">
    <property type="entry name" value="LTXXQ"/>
</dbReference>
<sequence length="214" mass="23174">MSRPASRPLSRAAKALRLALLASLLAVSLVSQAEPTGAPEPQAERDCPPPPPPAAFHGHPGGPGFDGPGPAWSEMEGPPPPFLHGLALSEEQRDRIFEILHQQAPQARKQAKAVRAAQEALREADLVVNYNEARVRSLTEALAKAEATQQQGRLATAHRLYAVLDADQRRLLESRREGRDGPDGDERHRPGGEERPSPQRRVPVTPSPQDGPAR</sequence>
<evidence type="ECO:0000313" key="4">
    <source>
        <dbReference type="Proteomes" id="UP000295129"/>
    </source>
</evidence>
<dbReference type="Gene3D" id="1.20.120.1490">
    <property type="match status" value="1"/>
</dbReference>
<proteinExistence type="predicted"/>
<evidence type="ECO:0000256" key="2">
    <source>
        <dbReference type="SAM" id="SignalP"/>
    </source>
</evidence>
<reference evidence="3 4" key="1">
    <citation type="submission" date="2019-03" db="EMBL/GenBank/DDBJ databases">
        <title>Genomic Encyclopedia of Type Strains, Phase IV (KMG-IV): sequencing the most valuable type-strain genomes for metagenomic binning, comparative biology and taxonomic classification.</title>
        <authorList>
            <person name="Goeker M."/>
        </authorList>
    </citation>
    <scope>NUCLEOTIDE SEQUENCE [LARGE SCALE GENOMIC DNA]</scope>
    <source>
        <strain evidence="3 4">DSM 12121</strain>
    </source>
</reference>
<feature type="chain" id="PRO_5020734077" evidence="2">
    <location>
        <begin position="34"/>
        <end position="214"/>
    </location>
</feature>
<dbReference type="EMBL" id="SNVV01000002">
    <property type="protein sequence ID" value="TDN56149.1"/>
    <property type="molecule type" value="Genomic_DNA"/>
</dbReference>
<evidence type="ECO:0000256" key="1">
    <source>
        <dbReference type="SAM" id="MobiDB-lite"/>
    </source>
</evidence>
<feature type="compositionally biased region" description="Basic and acidic residues" evidence="1">
    <location>
        <begin position="170"/>
        <end position="197"/>
    </location>
</feature>
<organism evidence="3 4">
    <name type="scientific">Azoarcus indigens</name>
    <dbReference type="NCBI Taxonomy" id="29545"/>
    <lineage>
        <taxon>Bacteria</taxon>
        <taxon>Pseudomonadati</taxon>
        <taxon>Pseudomonadota</taxon>
        <taxon>Betaproteobacteria</taxon>
        <taxon>Rhodocyclales</taxon>
        <taxon>Zoogloeaceae</taxon>
        <taxon>Azoarcus</taxon>
    </lineage>
</organism>
<feature type="region of interest" description="Disordered" evidence="1">
    <location>
        <begin position="170"/>
        <end position="214"/>
    </location>
</feature>
<dbReference type="CDD" id="cd09916">
    <property type="entry name" value="CpxP_like"/>
    <property type="match status" value="1"/>
</dbReference>
<dbReference type="GO" id="GO:0042597">
    <property type="term" value="C:periplasmic space"/>
    <property type="evidence" value="ECO:0007669"/>
    <property type="project" value="InterPro"/>
</dbReference>
<gene>
    <name evidence="3" type="ORF">C7389_10284</name>
</gene>
<dbReference type="InterPro" id="IPR025961">
    <property type="entry name" value="Metal_resist"/>
</dbReference>
<dbReference type="RefSeq" id="WP_133588359.1">
    <property type="nucleotide sequence ID" value="NZ_SNVV01000002.1"/>
</dbReference>
<feature type="signal peptide" evidence="2">
    <location>
        <begin position="1"/>
        <end position="33"/>
    </location>
</feature>